<dbReference type="EMBL" id="CAJOBA010002177">
    <property type="protein sequence ID" value="CAF3633497.1"/>
    <property type="molecule type" value="Genomic_DNA"/>
</dbReference>
<dbReference type="AlphaFoldDB" id="A0A814X5Z9"/>
<dbReference type="Proteomes" id="UP000663829">
    <property type="component" value="Unassembled WGS sequence"/>
</dbReference>
<dbReference type="EMBL" id="CAJNOQ010008927">
    <property type="protein sequence ID" value="CAF1210616.1"/>
    <property type="molecule type" value="Genomic_DNA"/>
</dbReference>
<evidence type="ECO:0000313" key="5">
    <source>
        <dbReference type="Proteomes" id="UP000663829"/>
    </source>
</evidence>
<proteinExistence type="predicted"/>
<evidence type="ECO:0000313" key="3">
    <source>
        <dbReference type="EMBL" id="CAF3633497.1"/>
    </source>
</evidence>
<evidence type="ECO:0000313" key="1">
    <source>
        <dbReference type="EMBL" id="CAF0848234.1"/>
    </source>
</evidence>
<dbReference type="EMBL" id="CAJOBC010008928">
    <property type="protein sequence ID" value="CAF3974644.1"/>
    <property type="molecule type" value="Genomic_DNA"/>
</dbReference>
<organism evidence="2 5">
    <name type="scientific">Didymodactylos carnosus</name>
    <dbReference type="NCBI Taxonomy" id="1234261"/>
    <lineage>
        <taxon>Eukaryota</taxon>
        <taxon>Metazoa</taxon>
        <taxon>Spiralia</taxon>
        <taxon>Gnathifera</taxon>
        <taxon>Rotifera</taxon>
        <taxon>Eurotatoria</taxon>
        <taxon>Bdelloidea</taxon>
        <taxon>Philodinida</taxon>
        <taxon>Philodinidae</taxon>
        <taxon>Didymodactylos</taxon>
    </lineage>
</organism>
<sequence>MERVVDGLGGTVKRLAWSAVLTRDNYKSPNFVKLAQQKTKVIIIEIEKKNDIDTSKITLENIFKVAKSVPETLKTSN</sequence>
<evidence type="ECO:0000313" key="4">
    <source>
        <dbReference type="EMBL" id="CAF3974644.1"/>
    </source>
</evidence>
<keyword evidence="5" id="KW-1185">Reference proteome</keyword>
<evidence type="ECO:0000313" key="2">
    <source>
        <dbReference type="EMBL" id="CAF1210616.1"/>
    </source>
</evidence>
<dbReference type="Proteomes" id="UP000677228">
    <property type="component" value="Unassembled WGS sequence"/>
</dbReference>
<comment type="caution">
    <text evidence="2">The sequence shown here is derived from an EMBL/GenBank/DDBJ whole genome shotgun (WGS) entry which is preliminary data.</text>
</comment>
<dbReference type="Proteomes" id="UP000681722">
    <property type="component" value="Unassembled WGS sequence"/>
</dbReference>
<reference evidence="2" key="1">
    <citation type="submission" date="2021-02" db="EMBL/GenBank/DDBJ databases">
        <authorList>
            <person name="Nowell W R."/>
        </authorList>
    </citation>
    <scope>NUCLEOTIDE SEQUENCE</scope>
</reference>
<dbReference type="Proteomes" id="UP000682733">
    <property type="component" value="Unassembled WGS sequence"/>
</dbReference>
<gene>
    <name evidence="2" type="ORF">GPM918_LOCUS24191</name>
    <name evidence="1" type="ORF">OVA965_LOCUS7004</name>
    <name evidence="4" type="ORF">SRO942_LOCUS24190</name>
    <name evidence="3" type="ORF">TMI583_LOCUS7000</name>
</gene>
<name>A0A814X5Z9_9BILA</name>
<protein>
    <submittedName>
        <fullName evidence="2">Uncharacterized protein</fullName>
    </submittedName>
</protein>
<dbReference type="EMBL" id="CAJNOK010002177">
    <property type="protein sequence ID" value="CAF0848234.1"/>
    <property type="molecule type" value="Genomic_DNA"/>
</dbReference>
<accession>A0A814X5Z9</accession>
<dbReference type="OrthoDB" id="10062343at2759"/>